<reference evidence="1 2" key="1">
    <citation type="submission" date="2017-01" db="EMBL/GenBank/DDBJ databases">
        <authorList>
            <person name="Mah S.A."/>
            <person name="Swanson W.J."/>
            <person name="Moy G.W."/>
            <person name="Vacquier V.D."/>
        </authorList>
    </citation>
    <scope>NUCLEOTIDE SEQUENCE [LARGE SCALE GENOMIC DNA]</scope>
    <source>
        <strain evidence="1 2">DCY110</strain>
    </source>
</reference>
<proteinExistence type="predicted"/>
<accession>A0A1P8JRL3</accession>
<evidence type="ECO:0000313" key="2">
    <source>
        <dbReference type="Proteomes" id="UP000186609"/>
    </source>
</evidence>
<dbReference type="OrthoDB" id="9920899at2"/>
<keyword evidence="2" id="KW-1185">Reference proteome</keyword>
<dbReference type="AlphaFoldDB" id="A0A1P8JRL3"/>
<dbReference type="Proteomes" id="UP000186609">
    <property type="component" value="Chromosome"/>
</dbReference>
<gene>
    <name evidence="1" type="ORF">RD110_03380</name>
</gene>
<dbReference type="EMBL" id="CP019236">
    <property type="protein sequence ID" value="APW36365.1"/>
    <property type="molecule type" value="Genomic_DNA"/>
</dbReference>
<name>A0A1P8JRL3_9BURK</name>
<evidence type="ECO:0000313" key="1">
    <source>
        <dbReference type="EMBL" id="APW36365.1"/>
    </source>
</evidence>
<organism evidence="1 2">
    <name type="scientific">Rhodoferax koreensis</name>
    <dbReference type="NCBI Taxonomy" id="1842727"/>
    <lineage>
        <taxon>Bacteria</taxon>
        <taxon>Pseudomonadati</taxon>
        <taxon>Pseudomonadota</taxon>
        <taxon>Betaproteobacteria</taxon>
        <taxon>Burkholderiales</taxon>
        <taxon>Comamonadaceae</taxon>
        <taxon>Rhodoferax</taxon>
    </lineage>
</organism>
<sequence>MESMMQFLKDTQVEGRLFPQGARVRVINAGDSCLVLPAPEAHTTLCAVPTRNLARLTLFRVVLVNHQVSLLDEQERWGLDAADIRSNIARSVPDCEILDLDEASS</sequence>
<protein>
    <submittedName>
        <fullName evidence="1">Uncharacterized protein</fullName>
    </submittedName>
</protein>
<dbReference type="KEGG" id="rhy:RD110_03380"/>
<dbReference type="STRING" id="1842727.RD110_03380"/>